<dbReference type="EMBL" id="CP042430">
    <property type="protein sequence ID" value="QEC48086.1"/>
    <property type="molecule type" value="Genomic_DNA"/>
</dbReference>
<proteinExistence type="predicted"/>
<feature type="region of interest" description="Disordered" evidence="1">
    <location>
        <begin position="1"/>
        <end position="45"/>
    </location>
</feature>
<reference evidence="2 3" key="1">
    <citation type="journal article" date="2018" name="J. Microbiol.">
        <title>Baekduia soli gen. nov., sp. nov., a novel bacterium isolated from the soil of Baekdu Mountain and proposal of a novel family name, Baekduiaceae fam. nov.</title>
        <authorList>
            <person name="An D.S."/>
            <person name="Siddiqi M.Z."/>
            <person name="Kim K.H."/>
            <person name="Yu H.S."/>
            <person name="Im W.T."/>
        </authorList>
    </citation>
    <scope>NUCLEOTIDE SEQUENCE [LARGE SCALE GENOMIC DNA]</scope>
    <source>
        <strain evidence="2 3">BR7-21</strain>
    </source>
</reference>
<keyword evidence="3" id="KW-1185">Reference proteome</keyword>
<organism evidence="2 3">
    <name type="scientific">Baekduia soli</name>
    <dbReference type="NCBI Taxonomy" id="496014"/>
    <lineage>
        <taxon>Bacteria</taxon>
        <taxon>Bacillati</taxon>
        <taxon>Actinomycetota</taxon>
        <taxon>Thermoleophilia</taxon>
        <taxon>Solirubrobacterales</taxon>
        <taxon>Baekduiaceae</taxon>
        <taxon>Baekduia</taxon>
    </lineage>
</organism>
<protein>
    <submittedName>
        <fullName evidence="2">Uncharacterized protein</fullName>
    </submittedName>
</protein>
<evidence type="ECO:0000313" key="2">
    <source>
        <dbReference type="EMBL" id="QEC48086.1"/>
    </source>
</evidence>
<name>A0A5B8U4P0_9ACTN</name>
<evidence type="ECO:0000313" key="3">
    <source>
        <dbReference type="Proteomes" id="UP000321805"/>
    </source>
</evidence>
<dbReference type="AlphaFoldDB" id="A0A5B8U4P0"/>
<dbReference type="Proteomes" id="UP000321805">
    <property type="component" value="Chromosome"/>
</dbReference>
<accession>A0A5B8U4P0</accession>
<dbReference type="KEGG" id="bsol:FSW04_11245"/>
<dbReference type="InterPro" id="IPR016750">
    <property type="entry name" value="Aceto_COase_bsu/gsu"/>
</dbReference>
<evidence type="ECO:0000256" key="1">
    <source>
        <dbReference type="SAM" id="MobiDB-lite"/>
    </source>
</evidence>
<sequence>MSTSSAVRSVGTAAGHGATLEEDSVSQVAVQDGPGRRTGGDPTVGDAFTFRRDATAGWQIHCSECDHHYGPAERDPKLGAVVREGSITDLSTLSDVGMTERLVARQFFCPSCALLMAVNVQQVGDPVMLEWSLDPATLDSAIAPEA</sequence>
<dbReference type="OrthoDB" id="3625943at2"/>
<dbReference type="Pfam" id="PF08882">
    <property type="entry name" value="Acetone_carb_G"/>
    <property type="match status" value="1"/>
</dbReference>
<gene>
    <name evidence="2" type="ORF">FSW04_11245</name>
</gene>